<keyword evidence="4 8" id="KW-0479">Metal-binding</keyword>
<keyword evidence="8" id="KW-0800">Toxin</keyword>
<dbReference type="GO" id="GO:0004540">
    <property type="term" value="F:RNA nuclease activity"/>
    <property type="evidence" value="ECO:0007669"/>
    <property type="project" value="InterPro"/>
</dbReference>
<evidence type="ECO:0000256" key="1">
    <source>
        <dbReference type="ARBA" id="ARBA00001946"/>
    </source>
</evidence>
<evidence type="ECO:0000256" key="6">
    <source>
        <dbReference type="ARBA" id="ARBA00022842"/>
    </source>
</evidence>
<dbReference type="RefSeq" id="WP_310371787.1">
    <property type="nucleotide sequence ID" value="NZ_JAVDYB010000001.1"/>
</dbReference>
<dbReference type="GO" id="GO:0000287">
    <property type="term" value="F:magnesium ion binding"/>
    <property type="evidence" value="ECO:0007669"/>
    <property type="project" value="UniProtKB-UniRule"/>
</dbReference>
<comment type="caution">
    <text evidence="10">The sequence shown here is derived from an EMBL/GenBank/DDBJ whole genome shotgun (WGS) entry which is preliminary data.</text>
</comment>
<accession>A0AAE3YUP3</accession>
<keyword evidence="5 8" id="KW-0378">Hydrolase</keyword>
<keyword evidence="6 8" id="KW-0460">Magnesium</keyword>
<evidence type="ECO:0000313" key="10">
    <source>
        <dbReference type="EMBL" id="MDR7278703.1"/>
    </source>
</evidence>
<feature type="domain" description="PIN" evidence="9">
    <location>
        <begin position="6"/>
        <end position="118"/>
    </location>
</feature>
<sequence length="132" mass="14040">MGRRLILDTNVLIAYERGKIDRAVFDDDELAVAAVTIAEYRVGIELADSAARAADRARALAAIVSSVDVLEYTEATAAHHARLIAHVRRSGTPRGAHDLIIAAHASETGRTVITSDAQARFGDLPGVLATQP</sequence>
<dbReference type="SUPFAM" id="SSF88723">
    <property type="entry name" value="PIN domain-like"/>
    <property type="match status" value="1"/>
</dbReference>
<evidence type="ECO:0000259" key="9">
    <source>
        <dbReference type="Pfam" id="PF01850"/>
    </source>
</evidence>
<dbReference type="InterPro" id="IPR029060">
    <property type="entry name" value="PIN-like_dom_sf"/>
</dbReference>
<keyword evidence="3 8" id="KW-0540">Nuclease</keyword>
<dbReference type="PANTHER" id="PTHR33653">
    <property type="entry name" value="RIBONUCLEASE VAPC2"/>
    <property type="match status" value="1"/>
</dbReference>
<feature type="binding site" evidence="8">
    <location>
        <position position="8"/>
    </location>
    <ligand>
        <name>Mg(2+)</name>
        <dbReference type="ChEBI" id="CHEBI:18420"/>
    </ligand>
</feature>
<dbReference type="Proteomes" id="UP001183643">
    <property type="component" value="Unassembled WGS sequence"/>
</dbReference>
<dbReference type="PANTHER" id="PTHR33653:SF1">
    <property type="entry name" value="RIBONUCLEASE VAPC2"/>
    <property type="match status" value="1"/>
</dbReference>
<dbReference type="InterPro" id="IPR022907">
    <property type="entry name" value="VapC_family"/>
</dbReference>
<dbReference type="GO" id="GO:0016787">
    <property type="term" value="F:hydrolase activity"/>
    <property type="evidence" value="ECO:0007669"/>
    <property type="project" value="UniProtKB-KW"/>
</dbReference>
<evidence type="ECO:0000256" key="3">
    <source>
        <dbReference type="ARBA" id="ARBA00022722"/>
    </source>
</evidence>
<dbReference type="Pfam" id="PF01850">
    <property type="entry name" value="PIN"/>
    <property type="match status" value="1"/>
</dbReference>
<proteinExistence type="inferred from homology"/>
<comment type="similarity">
    <text evidence="7 8">Belongs to the PINc/VapC protein family.</text>
</comment>
<evidence type="ECO:0000256" key="2">
    <source>
        <dbReference type="ARBA" id="ARBA00022649"/>
    </source>
</evidence>
<dbReference type="InterPro" id="IPR002716">
    <property type="entry name" value="PIN_dom"/>
</dbReference>
<evidence type="ECO:0000256" key="4">
    <source>
        <dbReference type="ARBA" id="ARBA00022723"/>
    </source>
</evidence>
<dbReference type="HAMAP" id="MF_00265">
    <property type="entry name" value="VapC_Nob1"/>
    <property type="match status" value="1"/>
</dbReference>
<dbReference type="EC" id="3.1.-.-" evidence="8"/>
<evidence type="ECO:0000313" key="11">
    <source>
        <dbReference type="Proteomes" id="UP001183643"/>
    </source>
</evidence>
<feature type="binding site" evidence="8">
    <location>
        <position position="98"/>
    </location>
    <ligand>
        <name>Mg(2+)</name>
        <dbReference type="ChEBI" id="CHEBI:18420"/>
    </ligand>
</feature>
<dbReference type="AlphaFoldDB" id="A0AAE3YUP3"/>
<dbReference type="GO" id="GO:0090729">
    <property type="term" value="F:toxin activity"/>
    <property type="evidence" value="ECO:0007669"/>
    <property type="project" value="UniProtKB-KW"/>
</dbReference>
<dbReference type="EMBL" id="JAVDYB010000001">
    <property type="protein sequence ID" value="MDR7278703.1"/>
    <property type="molecule type" value="Genomic_DNA"/>
</dbReference>
<organism evidence="10 11">
    <name type="scientific">Catenuloplanes atrovinosus</name>
    <dbReference type="NCBI Taxonomy" id="137266"/>
    <lineage>
        <taxon>Bacteria</taxon>
        <taxon>Bacillati</taxon>
        <taxon>Actinomycetota</taxon>
        <taxon>Actinomycetes</taxon>
        <taxon>Micromonosporales</taxon>
        <taxon>Micromonosporaceae</taxon>
        <taxon>Catenuloplanes</taxon>
    </lineage>
</organism>
<name>A0AAE3YUP3_9ACTN</name>
<evidence type="ECO:0000256" key="8">
    <source>
        <dbReference type="HAMAP-Rule" id="MF_00265"/>
    </source>
</evidence>
<evidence type="ECO:0000256" key="7">
    <source>
        <dbReference type="ARBA" id="ARBA00038093"/>
    </source>
</evidence>
<dbReference type="InterPro" id="IPR050556">
    <property type="entry name" value="Type_II_TA_system_RNase"/>
</dbReference>
<gene>
    <name evidence="8" type="primary">vapC</name>
    <name evidence="10" type="ORF">J2S41_005481</name>
</gene>
<keyword evidence="11" id="KW-1185">Reference proteome</keyword>
<protein>
    <recommendedName>
        <fullName evidence="8">Ribonuclease VapC</fullName>
        <shortName evidence="8">RNase VapC</shortName>
        <ecNumber evidence="8">3.1.-.-</ecNumber>
    </recommendedName>
    <alternativeName>
        <fullName evidence="8">Toxin VapC</fullName>
    </alternativeName>
</protein>
<keyword evidence="2 8" id="KW-1277">Toxin-antitoxin system</keyword>
<comment type="function">
    <text evidence="8">Toxic component of a toxin-antitoxin (TA) system. An RNase.</text>
</comment>
<dbReference type="Gene3D" id="3.40.50.1010">
    <property type="entry name" value="5'-nuclease"/>
    <property type="match status" value="1"/>
</dbReference>
<evidence type="ECO:0000256" key="5">
    <source>
        <dbReference type="ARBA" id="ARBA00022801"/>
    </source>
</evidence>
<reference evidence="10" key="1">
    <citation type="submission" date="2023-07" db="EMBL/GenBank/DDBJ databases">
        <title>Sequencing the genomes of 1000 actinobacteria strains.</title>
        <authorList>
            <person name="Klenk H.-P."/>
        </authorList>
    </citation>
    <scope>NUCLEOTIDE SEQUENCE</scope>
    <source>
        <strain evidence="10">DSM 44707</strain>
    </source>
</reference>
<comment type="cofactor">
    <cofactor evidence="1 8">
        <name>Mg(2+)</name>
        <dbReference type="ChEBI" id="CHEBI:18420"/>
    </cofactor>
</comment>